<evidence type="ECO:0000313" key="3">
    <source>
        <dbReference type="Proteomes" id="UP000295096"/>
    </source>
</evidence>
<dbReference type="AlphaFoldDB" id="A0A4R5Q8A3"/>
<proteinExistence type="predicted"/>
<dbReference type="InterPro" id="IPR029058">
    <property type="entry name" value="AB_hydrolase_fold"/>
</dbReference>
<evidence type="ECO:0000313" key="2">
    <source>
        <dbReference type="EMBL" id="TDH58833.1"/>
    </source>
</evidence>
<comment type="caution">
    <text evidence="2">The sequence shown here is derived from an EMBL/GenBank/DDBJ whole genome shotgun (WGS) entry which is preliminary data.</text>
</comment>
<gene>
    <name evidence="2" type="ORF">E2C06_30450</name>
</gene>
<keyword evidence="3" id="KW-1185">Reference proteome</keyword>
<dbReference type="PANTHER" id="PTHR43689">
    <property type="entry name" value="HYDROLASE"/>
    <property type="match status" value="1"/>
</dbReference>
<sequence length="275" mass="29233">MREFPPNRPGEILLAEGRLETGWWGKGPEAAPTVVLLHEGLGSLGLWRDFPARLAAATGWGVLAYSRFGYGGSDPVALPRPLDYLRREATAVLPRVLDAAGLRRGILFGHSDGASIAAIHAGACPDPRLQGLVLVAPHVFTEPMGLAGVAATRDRYAAGDLRARLARHHRDVDVAFHGWAGAWLDPRFPAAFDLLPEVRRIRLPVLAIQGEADEYGTPEQLHAIARETAGPVERLLLPGIGHAPQAEAPEAVLAALRTFLARLGAGGSDAAADPV</sequence>
<reference evidence="2 3" key="1">
    <citation type="journal article" date="2016" name="J. Microbiol.">
        <title>Dankookia rubra gen. nov., sp. nov., an alphaproteobacterium isolated from sediment of a shallow stream.</title>
        <authorList>
            <person name="Kim W.H."/>
            <person name="Kim D.H."/>
            <person name="Kang K."/>
            <person name="Ahn T.Y."/>
        </authorList>
    </citation>
    <scope>NUCLEOTIDE SEQUENCE [LARGE SCALE GENOMIC DNA]</scope>
    <source>
        <strain evidence="2 3">JCM30602</strain>
    </source>
</reference>
<dbReference type="InterPro" id="IPR000073">
    <property type="entry name" value="AB_hydrolase_1"/>
</dbReference>
<accession>A0A4R5Q8A3</accession>
<dbReference type="GO" id="GO:0016787">
    <property type="term" value="F:hydrolase activity"/>
    <property type="evidence" value="ECO:0007669"/>
    <property type="project" value="UniProtKB-KW"/>
</dbReference>
<name>A0A4R5Q8A3_9PROT</name>
<feature type="domain" description="AB hydrolase-1" evidence="1">
    <location>
        <begin position="32"/>
        <end position="168"/>
    </location>
</feature>
<protein>
    <submittedName>
        <fullName evidence="2">Alpha/beta hydrolase</fullName>
    </submittedName>
</protein>
<dbReference type="Proteomes" id="UP000295096">
    <property type="component" value="Unassembled WGS sequence"/>
</dbReference>
<keyword evidence="2" id="KW-0378">Hydrolase</keyword>
<dbReference type="EMBL" id="SMSJ01000094">
    <property type="protein sequence ID" value="TDH58833.1"/>
    <property type="molecule type" value="Genomic_DNA"/>
</dbReference>
<dbReference type="PANTHER" id="PTHR43689:SF8">
    <property type="entry name" value="ALPHA_BETA-HYDROLASES SUPERFAMILY PROTEIN"/>
    <property type="match status" value="1"/>
</dbReference>
<dbReference type="RefSeq" id="WP_133292341.1">
    <property type="nucleotide sequence ID" value="NZ_SMSJ01000094.1"/>
</dbReference>
<dbReference type="SUPFAM" id="SSF53474">
    <property type="entry name" value="alpha/beta-Hydrolases"/>
    <property type="match status" value="1"/>
</dbReference>
<organism evidence="2 3">
    <name type="scientific">Dankookia rubra</name>
    <dbReference type="NCBI Taxonomy" id="1442381"/>
    <lineage>
        <taxon>Bacteria</taxon>
        <taxon>Pseudomonadati</taxon>
        <taxon>Pseudomonadota</taxon>
        <taxon>Alphaproteobacteria</taxon>
        <taxon>Acetobacterales</taxon>
        <taxon>Roseomonadaceae</taxon>
        <taxon>Dankookia</taxon>
    </lineage>
</organism>
<dbReference type="Pfam" id="PF00561">
    <property type="entry name" value="Abhydrolase_1"/>
    <property type="match status" value="1"/>
</dbReference>
<dbReference type="Gene3D" id="3.40.50.1820">
    <property type="entry name" value="alpha/beta hydrolase"/>
    <property type="match status" value="1"/>
</dbReference>
<evidence type="ECO:0000259" key="1">
    <source>
        <dbReference type="Pfam" id="PF00561"/>
    </source>
</evidence>
<dbReference type="OrthoDB" id="9779853at2"/>